<evidence type="ECO:0000313" key="2">
    <source>
        <dbReference type="Proteomes" id="UP000831701"/>
    </source>
</evidence>
<accession>A0ACB8VR62</accession>
<name>A0ACB8VR62_9TELE</name>
<dbReference type="Proteomes" id="UP000831701">
    <property type="component" value="Chromosome 19"/>
</dbReference>
<protein>
    <submittedName>
        <fullName evidence="1">Uncharacterized protein</fullName>
    </submittedName>
</protein>
<gene>
    <name evidence="1" type="ORF">L3Q82_016335</name>
</gene>
<evidence type="ECO:0000313" key="1">
    <source>
        <dbReference type="EMBL" id="KAI3357955.1"/>
    </source>
</evidence>
<comment type="caution">
    <text evidence="1">The sequence shown here is derived from an EMBL/GenBank/DDBJ whole genome shotgun (WGS) entry which is preliminary data.</text>
</comment>
<reference evidence="1" key="1">
    <citation type="submission" date="2022-04" db="EMBL/GenBank/DDBJ databases">
        <title>Jade perch genome.</title>
        <authorList>
            <person name="Chao B."/>
        </authorList>
    </citation>
    <scope>NUCLEOTIDE SEQUENCE</scope>
    <source>
        <strain evidence="1">CB-2022</strain>
    </source>
</reference>
<proteinExistence type="predicted"/>
<sequence>MAWMKLPKCTEQSNQSSSKSSSHETSLEDLHRPERIELLISHREGRLAPQRVKVIGDLVLWEGPLGKTVGGAHPDLFEDVEMATHTSETHFARSMRATAVKYQELTKEFKAETRTTAADREFIDWWKWDSIGAACEPKCGGCRCGNCQPGGKEMTLSEERELEILKKGLTYVKADAHSSEPHWDTKYPWIEDPSSLPNNRSGVEATFLRTEKQLKKEPEWRVAYGAQVHEMVERRAAKKLTREMIANWRGPVWYVSHLVAPNPHSVTTPVRLVWNSSQRFKGVSMNDLLLKGPDVLNPIRAVLLRFRRGVYAALGDIKKMYNSVWLEDLEMHLHRFLWRDAEDGDIEEYAITRVNIGDRPAGCIAQLAMRETAKLSMFTHLEEECRILEEDSYVDDILTSHNDLEKLDENTKRVEEILKVGGFFLKPWVRSGQSGRQEHVSGKPQPSSDRVLILPNQMREEDNKALGVGYLVESDRLYPMTSVNFSKRRKKMRVGQNLQGEEVRGKTPNPLTRRQLLSQVASLYDPIGLVTPAKQKGAILVRRAFQEAGTSATRDTWDKPLSDKLREEAIQLFEDYTRLSQITFHRSLTPGNWIGKPWGVTFSDGSDQSYGAVVYFRWETTQGVEVRLVESKAKLTPLDQKGEPVKAETCGAVYAVRLRRYIEKHSRMEIGKWLHLLDSQTVLGAIQRDSYGYQTFFANRVGEIQKSTSVDDWWWISGDLNVADIITRGATPADLQENSVWQNGPEFLKQPVKEWPKKSAKEVTAYAKEGIDRLQRKSFSAALTRSQVKKNRGDVPSGAAIPSSPVVTVKDEKDHDVVQSSPEGNKPKSPVRRPPAGSAVRQLIDIKKYSSLSKLIRVIAWVWRAAMKWKMVLTKNSVTASSRPKWEEISSAEVKCRTKQAVLTVSEYEDAQRDLFLAAQEDAVFHDTTLNRLTVYKDKETGLLVCGGRYQIFNDEKTTVPILPYDSWLSTLLAQGAHNANHEEIAGTLLRMRKKAWVVKGRKVAQKIVDSCVTCRKARAKKCQQIMSDLPSERITPARPFEYTTVDLFGPYEVKDEILSVTSHLKVSCWPTRDFTALRGHPKKLWSDPGKNFVGARPALRDLYIFLDQLEKSEIENEASKHGTEWNWKFHPADSPHRNGAAEAAVHTVKRALHNLGGDGCFTWGEFQTFLYMAANLANERPIDARTQSREDCVDYISPNSLLLGRSGPRGDLGSFEFEGYAYKRLRAIQTEVDRFWR</sequence>
<dbReference type="EMBL" id="CM041549">
    <property type="protein sequence ID" value="KAI3357955.1"/>
    <property type="molecule type" value="Genomic_DNA"/>
</dbReference>
<organism evidence="1 2">
    <name type="scientific">Scortum barcoo</name>
    <name type="common">barcoo grunter</name>
    <dbReference type="NCBI Taxonomy" id="214431"/>
    <lineage>
        <taxon>Eukaryota</taxon>
        <taxon>Metazoa</taxon>
        <taxon>Chordata</taxon>
        <taxon>Craniata</taxon>
        <taxon>Vertebrata</taxon>
        <taxon>Euteleostomi</taxon>
        <taxon>Actinopterygii</taxon>
        <taxon>Neopterygii</taxon>
        <taxon>Teleostei</taxon>
        <taxon>Neoteleostei</taxon>
        <taxon>Acanthomorphata</taxon>
        <taxon>Eupercaria</taxon>
        <taxon>Centrarchiformes</taxon>
        <taxon>Terapontoidei</taxon>
        <taxon>Terapontidae</taxon>
        <taxon>Scortum</taxon>
    </lineage>
</organism>
<keyword evidence="2" id="KW-1185">Reference proteome</keyword>